<accession>A0A134CFP9</accession>
<dbReference type="PROSITE" id="PS00092">
    <property type="entry name" value="N6_MTASE"/>
    <property type="match status" value="1"/>
</dbReference>
<reference evidence="8" key="1">
    <citation type="submission" date="2016-01" db="EMBL/GenBank/DDBJ databases">
        <authorList>
            <person name="Mitreva M."/>
            <person name="Pepin K.H."/>
            <person name="Mihindukulasuriya K.A."/>
            <person name="Fulton R."/>
            <person name="Fronick C."/>
            <person name="O'Laughlin M."/>
            <person name="Miner T."/>
            <person name="Herter B."/>
            <person name="Rosa B.A."/>
            <person name="Cordes M."/>
            <person name="Tomlinson C."/>
            <person name="Wollam A."/>
            <person name="Palsikar V.B."/>
            <person name="Mardis E.R."/>
            <person name="Wilson R.K."/>
        </authorList>
    </citation>
    <scope>NUCLEOTIDE SEQUENCE [LARGE SCALE GENOMIC DNA]</scope>
    <source>
        <strain evidence="8">KA00182</strain>
    </source>
</reference>
<dbReference type="GO" id="GO:0009307">
    <property type="term" value="P:DNA restriction-modification system"/>
    <property type="evidence" value="ECO:0007669"/>
    <property type="project" value="UniProtKB-KW"/>
</dbReference>
<feature type="domain" description="DNA methylase N-4/N-6" evidence="6">
    <location>
        <begin position="127"/>
        <end position="460"/>
    </location>
</feature>
<dbReference type="InterPro" id="IPR029063">
    <property type="entry name" value="SAM-dependent_MTases_sf"/>
</dbReference>
<evidence type="ECO:0000256" key="4">
    <source>
        <dbReference type="ARBA" id="ARBA00022691"/>
    </source>
</evidence>
<evidence type="ECO:0000256" key="1">
    <source>
        <dbReference type="ARBA" id="ARBA00006594"/>
    </source>
</evidence>
<keyword evidence="3 7" id="KW-0808">Transferase</keyword>
<dbReference type="SUPFAM" id="SSF53335">
    <property type="entry name" value="S-adenosyl-L-methionine-dependent methyltransferases"/>
    <property type="match status" value="1"/>
</dbReference>
<evidence type="ECO:0000256" key="3">
    <source>
        <dbReference type="ARBA" id="ARBA00022679"/>
    </source>
</evidence>
<dbReference type="PRINTS" id="PR00508">
    <property type="entry name" value="S21N4MTFRASE"/>
</dbReference>
<evidence type="ECO:0000313" key="8">
    <source>
        <dbReference type="Proteomes" id="UP000070160"/>
    </source>
</evidence>
<dbReference type="InterPro" id="IPR002052">
    <property type="entry name" value="DNA_methylase_N6_adenine_CS"/>
</dbReference>
<dbReference type="InterPro" id="IPR001091">
    <property type="entry name" value="RM_Methyltransferase"/>
</dbReference>
<name>A0A134CFP9_9FIRM</name>
<dbReference type="GO" id="GO:0008170">
    <property type="term" value="F:N-methyltransferase activity"/>
    <property type="evidence" value="ECO:0007669"/>
    <property type="project" value="InterPro"/>
</dbReference>
<evidence type="ECO:0000256" key="2">
    <source>
        <dbReference type="ARBA" id="ARBA00022603"/>
    </source>
</evidence>
<dbReference type="STRING" id="1588748.HMPREF3182_00874"/>
<dbReference type="InterPro" id="IPR002941">
    <property type="entry name" value="DNA_methylase_N4/N6"/>
</dbReference>
<keyword evidence="2 7" id="KW-0489">Methyltransferase</keyword>
<dbReference type="PATRIC" id="fig|1588748.3.peg.840"/>
<sequence length="661" mass="75100">MNWRNSDMEKMRMESFDQTQSNVEKIAELFPNCITETVDENGKLKRAINFELLRQMLSGDVLEGDEAYEFTWVGKKAAIVEANRPIRKTLRPCPEESVDWDTTENLYIEGDNLEVLKLLQESYLHKVKLIYIDPPYNTGRNYIYRNDFSVGSEEYDEQAGLVDEEGDRLAANPVGSARFHSAWLTMMYQRLLLARNLLTDDGVLVCAIDENELSSLEMLLKEIFGEGTYDHVCVTVIHNPRGQQGKNFSYTNEYAIFVFPKALKVIADKRIPDDEVSWSPLRNWGSESERTDAKNCFYPVIVQNDQIVEFGDVSPDEYHPQQTVRDGDKYYVYPIDRQGIERKWRYARQTVESIWSMLRAKKISGGYDIELGKTFGIQKTVWDDKKYDANEYGTKIVSDLVPGGGFSFPKSLYTVYDSVYAATAEDKDAIVMDFFSGSGTTAHAVMKLNAEDGGHRKFIMVQLPEDLNEAVSRPGLDARLKSNIEATIKYLTSQGYEATICSIGEERIRKAGEKIKEESPLTSAQLDTGFRVFKLDDSNMNDVYYAAGDYSQGMLSMLESNVKSDRSDLDLLFGCLLEWGLPLSMPYASEQIEGCTVHTYNDGDLIACFDENIPDSVIKEIAKRRPLRAVFRDSSFKDSPSKINVGEIFKMLAPDTRVKVI</sequence>
<dbReference type="InterPro" id="IPR002295">
    <property type="entry name" value="N4/N6-MTase_EcoPI_Mod-like"/>
</dbReference>
<keyword evidence="4" id="KW-0949">S-adenosyl-L-methionine</keyword>
<evidence type="ECO:0000313" key="7">
    <source>
        <dbReference type="EMBL" id="KXB91052.1"/>
    </source>
</evidence>
<keyword evidence="5" id="KW-0680">Restriction system</keyword>
<evidence type="ECO:0000256" key="5">
    <source>
        <dbReference type="ARBA" id="ARBA00022747"/>
    </source>
</evidence>
<dbReference type="GO" id="GO:0003677">
    <property type="term" value="F:DNA binding"/>
    <property type="evidence" value="ECO:0007669"/>
    <property type="project" value="InterPro"/>
</dbReference>
<comment type="similarity">
    <text evidence="1">Belongs to the N(4)/N(6)-methyltransferase family.</text>
</comment>
<dbReference type="PIRSF" id="PIRSF015855">
    <property type="entry name" value="TypeIII_Mtase_mKpnI"/>
    <property type="match status" value="1"/>
</dbReference>
<dbReference type="EMBL" id="LSDT01000042">
    <property type="protein sequence ID" value="KXB91052.1"/>
    <property type="molecule type" value="Genomic_DNA"/>
</dbReference>
<keyword evidence="8" id="KW-1185">Reference proteome</keyword>
<dbReference type="GO" id="GO:0032259">
    <property type="term" value="P:methylation"/>
    <property type="evidence" value="ECO:0007669"/>
    <property type="project" value="UniProtKB-KW"/>
</dbReference>
<dbReference type="Pfam" id="PF01555">
    <property type="entry name" value="N6_N4_Mtase"/>
    <property type="match status" value="1"/>
</dbReference>
<gene>
    <name evidence="7" type="ORF">HMPREF3182_00874</name>
</gene>
<evidence type="ECO:0000259" key="6">
    <source>
        <dbReference type="Pfam" id="PF01555"/>
    </source>
</evidence>
<proteinExistence type="inferred from homology"/>
<protein>
    <submittedName>
        <fullName evidence="7">DNA (Cytosine-5-)-methyltransferase</fullName>
    </submittedName>
</protein>
<comment type="caution">
    <text evidence="7">The sequence shown here is derived from an EMBL/GenBank/DDBJ whole genome shotgun (WGS) entry which is preliminary data.</text>
</comment>
<dbReference type="Proteomes" id="UP000070160">
    <property type="component" value="Unassembled WGS sequence"/>
</dbReference>
<organism evidence="7 8">
    <name type="scientific">Megasphaera hutchinsoni</name>
    <dbReference type="NCBI Taxonomy" id="1588748"/>
    <lineage>
        <taxon>Bacteria</taxon>
        <taxon>Bacillati</taxon>
        <taxon>Bacillota</taxon>
        <taxon>Negativicutes</taxon>
        <taxon>Veillonellales</taxon>
        <taxon>Veillonellaceae</taxon>
        <taxon>Megasphaera</taxon>
    </lineage>
</organism>
<dbReference type="AlphaFoldDB" id="A0A134CFP9"/>
<dbReference type="Gene3D" id="3.40.50.150">
    <property type="entry name" value="Vaccinia Virus protein VP39"/>
    <property type="match status" value="1"/>
</dbReference>